<evidence type="ECO:0000256" key="1">
    <source>
        <dbReference type="PIRNR" id="PIRNR000915"/>
    </source>
</evidence>
<feature type="active site" description="Nucleophile" evidence="2">
    <location>
        <position position="31"/>
    </location>
</feature>
<dbReference type="PANTHER" id="PTHR19288:SF4">
    <property type="entry name" value="RE04130P-RELATED"/>
    <property type="match status" value="1"/>
</dbReference>
<protein>
    <recommendedName>
        <fullName evidence="7">4-nitrophenylphosphatase</fullName>
    </recommendedName>
</protein>
<organism evidence="5 6">
    <name type="scientific">Phyllotreta striolata</name>
    <name type="common">Striped flea beetle</name>
    <name type="synonym">Crioceris striolata</name>
    <dbReference type="NCBI Taxonomy" id="444603"/>
    <lineage>
        <taxon>Eukaryota</taxon>
        <taxon>Metazoa</taxon>
        <taxon>Ecdysozoa</taxon>
        <taxon>Arthropoda</taxon>
        <taxon>Hexapoda</taxon>
        <taxon>Insecta</taxon>
        <taxon>Pterygota</taxon>
        <taxon>Neoptera</taxon>
        <taxon>Endopterygota</taxon>
        <taxon>Coleoptera</taxon>
        <taxon>Polyphaga</taxon>
        <taxon>Cucujiformia</taxon>
        <taxon>Chrysomeloidea</taxon>
        <taxon>Chrysomelidae</taxon>
        <taxon>Galerucinae</taxon>
        <taxon>Alticini</taxon>
        <taxon>Phyllotreta</taxon>
    </lineage>
</organism>
<comment type="similarity">
    <text evidence="1">Belongs to the HAD-like hydrolase superfamily.</text>
</comment>
<dbReference type="SUPFAM" id="SSF56784">
    <property type="entry name" value="HAD-like"/>
    <property type="match status" value="1"/>
</dbReference>
<dbReference type="InterPro" id="IPR006357">
    <property type="entry name" value="HAD-SF_hydro_IIA"/>
</dbReference>
<evidence type="ECO:0000256" key="2">
    <source>
        <dbReference type="PIRSR" id="PIRSR000915-1"/>
    </source>
</evidence>
<dbReference type="EMBL" id="OU900105">
    <property type="protein sequence ID" value="CAG9856661.1"/>
    <property type="molecule type" value="Genomic_DNA"/>
</dbReference>
<feature type="binding site" evidence="4">
    <location>
        <position position="250"/>
    </location>
    <ligand>
        <name>Mg(2+)</name>
        <dbReference type="ChEBI" id="CHEBI:18420"/>
    </ligand>
</feature>
<keyword evidence="6" id="KW-1185">Reference proteome</keyword>
<evidence type="ECO:0000313" key="6">
    <source>
        <dbReference type="Proteomes" id="UP001153712"/>
    </source>
</evidence>
<evidence type="ECO:0000313" key="5">
    <source>
        <dbReference type="EMBL" id="CAG9856661.1"/>
    </source>
</evidence>
<dbReference type="Proteomes" id="UP001153712">
    <property type="component" value="Chromosome 12"/>
</dbReference>
<dbReference type="GO" id="GO:0046872">
    <property type="term" value="F:metal ion binding"/>
    <property type="evidence" value="ECO:0007669"/>
    <property type="project" value="UniProtKB-KW"/>
</dbReference>
<feature type="active site" description="Proton donor" evidence="2">
    <location>
        <position position="33"/>
    </location>
</feature>
<dbReference type="GO" id="GO:0016791">
    <property type="term" value="F:phosphatase activity"/>
    <property type="evidence" value="ECO:0007669"/>
    <property type="project" value="TreeGrafter"/>
</dbReference>
<dbReference type="NCBIfam" id="TIGR01460">
    <property type="entry name" value="HAD-SF-IIA"/>
    <property type="match status" value="1"/>
</dbReference>
<dbReference type="InterPro" id="IPR036412">
    <property type="entry name" value="HAD-like_sf"/>
</dbReference>
<keyword evidence="1" id="KW-0378">Hydrolase</keyword>
<dbReference type="GO" id="GO:0005737">
    <property type="term" value="C:cytoplasm"/>
    <property type="evidence" value="ECO:0007669"/>
    <property type="project" value="TreeGrafter"/>
</dbReference>
<comment type="cofactor">
    <cofactor evidence="4">
        <name>Mg(2+)</name>
        <dbReference type="ChEBI" id="CHEBI:18420"/>
    </cofactor>
    <text evidence="4">Divalent metal ions. Mg(2+) is the most effective.</text>
</comment>
<sequence>MCEIGEIKNLASASREEQTRFIESFDHVLSDMDGVIWTAFKAFPDAPECLTRLKNLGKRITYVTNNTTVQIDEIHRLLQRFEFPGDKPDVVTPSRAYINYLKSLKFSKKLFVIGGKGLKYELKQAGFDLAETSAVPLDETLPALMGALTDDEEVGAVIVDYEINITLMKLQKCLTYLKRPDCLFIIGTADKTLPFPRNGPLIGNHYFVKLLSELSERTPRQMAKPSPDYNRFIVENYSISNPSRVLFIGDSIEEDMKFAGVGGYKKLLVLSGSAKKDDVVRWTRGQDAKPDYYIDNLAALNLILGMAQSRSNRKI</sequence>
<dbReference type="Gene3D" id="3.40.50.1000">
    <property type="entry name" value="HAD superfamily/HAD-like"/>
    <property type="match status" value="2"/>
</dbReference>
<feature type="binding site" evidence="3">
    <location>
        <position position="224"/>
    </location>
    <ligand>
        <name>substrate</name>
    </ligand>
</feature>
<gene>
    <name evidence="5" type="ORF">PHYEVI_LOCUS3080</name>
</gene>
<evidence type="ECO:0000256" key="4">
    <source>
        <dbReference type="PIRSR" id="PIRSR000915-3"/>
    </source>
</evidence>
<dbReference type="Pfam" id="PF13344">
    <property type="entry name" value="Hydrolase_6"/>
    <property type="match status" value="1"/>
</dbReference>
<dbReference type="Pfam" id="PF13242">
    <property type="entry name" value="Hydrolase_like"/>
    <property type="match status" value="1"/>
</dbReference>
<proteinExistence type="inferred from homology"/>
<feature type="binding site" evidence="4">
    <location>
        <position position="31"/>
    </location>
    <ligand>
        <name>Mg(2+)</name>
        <dbReference type="ChEBI" id="CHEBI:18420"/>
    </ligand>
</feature>
<evidence type="ECO:0008006" key="7">
    <source>
        <dbReference type="Google" id="ProtNLM"/>
    </source>
</evidence>
<keyword evidence="4" id="KW-0460">Magnesium</keyword>
<dbReference type="InterPro" id="IPR023214">
    <property type="entry name" value="HAD_sf"/>
</dbReference>
<dbReference type="OrthoDB" id="413953at2759"/>
<keyword evidence="4" id="KW-0479">Metal-binding</keyword>
<name>A0A9N9XLM6_PHYSR</name>
<dbReference type="PANTHER" id="PTHR19288">
    <property type="entry name" value="4-NITROPHENYLPHOSPHATASE-RELATED"/>
    <property type="match status" value="1"/>
</dbReference>
<accession>A0A9N9XLM6</accession>
<dbReference type="AlphaFoldDB" id="A0A9N9XLM6"/>
<evidence type="ECO:0000256" key="3">
    <source>
        <dbReference type="PIRSR" id="PIRSR000915-2"/>
    </source>
</evidence>
<dbReference type="PIRSF" id="PIRSF000915">
    <property type="entry name" value="PGP-type_phosphatase"/>
    <property type="match status" value="1"/>
</dbReference>
<reference evidence="5" key="1">
    <citation type="submission" date="2022-01" db="EMBL/GenBank/DDBJ databases">
        <authorList>
            <person name="King R."/>
        </authorList>
    </citation>
    <scope>NUCLEOTIDE SEQUENCE</scope>
</reference>
<feature type="binding site" evidence="4">
    <location>
        <position position="33"/>
    </location>
    <ligand>
        <name>Mg(2+)</name>
        <dbReference type="ChEBI" id="CHEBI:18420"/>
    </ligand>
</feature>